<dbReference type="AlphaFoldDB" id="A0A090VAW4"/>
<evidence type="ECO:0000259" key="1">
    <source>
        <dbReference type="Pfam" id="PF01713"/>
    </source>
</evidence>
<comment type="caution">
    <text evidence="2">The sequence shown here is derived from an EMBL/GenBank/DDBJ whole genome shotgun (WGS) entry which is preliminary data.</text>
</comment>
<dbReference type="EMBL" id="BBNU01000001">
    <property type="protein sequence ID" value="GAL77214.1"/>
    <property type="molecule type" value="Genomic_DNA"/>
</dbReference>
<dbReference type="Proteomes" id="UP000029643">
    <property type="component" value="Unassembled WGS sequence"/>
</dbReference>
<gene>
    <name evidence="3" type="ORF">JCM19274_4927</name>
    <name evidence="2" type="ORF">JCM19300_677</name>
</gene>
<name>A0A090VAW4_9FLAO</name>
<dbReference type="RefSeq" id="WP_042494743.1">
    <property type="nucleotide sequence ID" value="NZ_BBNQ01000004.1"/>
</dbReference>
<dbReference type="InterPro" id="IPR002625">
    <property type="entry name" value="Smr_dom"/>
</dbReference>
<evidence type="ECO:0000313" key="3">
    <source>
        <dbReference type="EMBL" id="GAL77214.1"/>
    </source>
</evidence>
<evidence type="ECO:0000313" key="2">
    <source>
        <dbReference type="EMBL" id="GAL61931.1"/>
    </source>
</evidence>
<dbReference type="EMBL" id="BBNQ01000004">
    <property type="protein sequence ID" value="GAL61931.1"/>
    <property type="molecule type" value="Genomic_DNA"/>
</dbReference>
<proteinExistence type="predicted"/>
<dbReference type="Proteomes" id="UP000029644">
    <property type="component" value="Unassembled WGS sequence"/>
</dbReference>
<dbReference type="OrthoDB" id="1524810at2"/>
<protein>
    <submittedName>
        <fullName evidence="2">Putative DNA mismatch repair protein</fullName>
    </submittedName>
</protein>
<dbReference type="Pfam" id="PF01713">
    <property type="entry name" value="Smr"/>
    <property type="match status" value="1"/>
</dbReference>
<dbReference type="STRING" id="221126.SAMN04489722_102507"/>
<dbReference type="Gene3D" id="3.30.1370.110">
    <property type="match status" value="1"/>
</dbReference>
<reference evidence="2 4" key="1">
    <citation type="journal article" date="2014" name="Genome Announc.">
        <title>Draft Genome Sequences of Marine Flavobacterium Algibacter lectus Strains SS8 and NR4.</title>
        <authorList>
            <person name="Takatani N."/>
            <person name="Nakanishi M."/>
            <person name="Meirelles P."/>
            <person name="Mino S."/>
            <person name="Suda W."/>
            <person name="Oshima K."/>
            <person name="Hattori M."/>
            <person name="Ohkuma M."/>
            <person name="Hosokawa M."/>
            <person name="Miyashita K."/>
            <person name="Thompson F.L."/>
            <person name="Niwa A."/>
            <person name="Sawabe T."/>
            <person name="Sawabe T."/>
        </authorList>
    </citation>
    <scope>NUCLEOTIDE SEQUENCE [LARGE SCALE GENOMIC DNA]</scope>
    <source>
        <strain evidence="3">JCM 19274</strain>
        <strain evidence="2 4">JCM 19300</strain>
    </source>
</reference>
<dbReference type="InterPro" id="IPR036063">
    <property type="entry name" value="Smr_dom_sf"/>
</dbReference>
<evidence type="ECO:0000313" key="4">
    <source>
        <dbReference type="Proteomes" id="UP000029644"/>
    </source>
</evidence>
<sequence>MKFKVNDFVLVLDENLSGHIKSIAGNTISIETIDGFLLDFEAEELVKDTSKSDFSTGVFSHKSLSSVLDEKEKPGRRKSVRVKPKERFEPTMEVDLHINQLVKSSRGMSNHDMLTTQLDTARYKLDWAISKRIQKIVFIHGVGEGVLKMELEYLFGRYNNVKYYDANYQKYGLGATEVYIYQNVSAN</sequence>
<organism evidence="2 4">
    <name type="scientific">Algibacter lectus</name>
    <dbReference type="NCBI Taxonomy" id="221126"/>
    <lineage>
        <taxon>Bacteria</taxon>
        <taxon>Pseudomonadati</taxon>
        <taxon>Bacteroidota</taxon>
        <taxon>Flavobacteriia</taxon>
        <taxon>Flavobacteriales</taxon>
        <taxon>Flavobacteriaceae</taxon>
        <taxon>Algibacter</taxon>
    </lineage>
</organism>
<feature type="domain" description="Smr" evidence="1">
    <location>
        <begin position="124"/>
        <end position="180"/>
    </location>
</feature>
<accession>A0A090VAW4</accession>